<name>A0A8H6HVW0_9AGAR</name>
<dbReference type="GO" id="GO:0006310">
    <property type="term" value="P:DNA recombination"/>
    <property type="evidence" value="ECO:0007669"/>
    <property type="project" value="UniProtKB-KW"/>
</dbReference>
<evidence type="ECO:0000256" key="2">
    <source>
        <dbReference type="ARBA" id="ARBA00023172"/>
    </source>
</evidence>
<keyword evidence="1" id="KW-0238">DNA-binding</keyword>
<keyword evidence="2" id="KW-0233">DNA recombination</keyword>
<dbReference type="InterPro" id="IPR011010">
    <property type="entry name" value="DNA_brk_join_enz"/>
</dbReference>
<comment type="caution">
    <text evidence="3">The sequence shown here is derived from an EMBL/GenBank/DDBJ whole genome shotgun (WGS) entry which is preliminary data.</text>
</comment>
<dbReference type="InterPro" id="IPR010998">
    <property type="entry name" value="Integrase_recombinase_N"/>
</dbReference>
<dbReference type="PANTHER" id="PTHR34605:SF4">
    <property type="entry name" value="DNA ADENINE METHYLTRANSFERASE"/>
    <property type="match status" value="1"/>
</dbReference>
<dbReference type="OrthoDB" id="2506773at2759"/>
<evidence type="ECO:0000256" key="1">
    <source>
        <dbReference type="ARBA" id="ARBA00023125"/>
    </source>
</evidence>
<sequence>MFSFSSSRRAAVVPVASRKEEPAKVVPALHTPVPAPPRIPLVQNVSSSSCSSSSLSRPHVSFRSRLPALGPVPAPHPYITTPVLNSNPSDISPSSIDDVLRSRPGVGRVVKARKPRLAKGSHYAKSSLRPENVPAQMRIAHWLTEWSLSQLDEMRRELPPASIRKVNEVLVESWAESTRKTQGAALLRFMEHCDELEVPECDRMPASSYLLSSFAASHAGKVSESCIDGWLSSLHAWHTINNAPWNGGSAFVTQVKKGAAKMAPPPRPPRMPVTIGHMSALQSRLDMSRPFDAAVWAVATCAFWGSCRLGELTTEFENYVDPKKSVTRVSYNSASSLGPIVGGSVSFRIPWTKTTRNEGATLSIVGPDSLSPFHAMNNHLGLTADAPPDSHLFSYPDADGAWHPMVKDKFMERCNEIWLEAGLEELDGHAFRIGGATELLMGGVPPHVVAMNGRWKSLAFLTYWRNVSEIIVNSFSSCYDTSRIDAITKAINSFCSAPV</sequence>
<dbReference type="InterPro" id="IPR052925">
    <property type="entry name" value="Phage_Integrase-like_Recomb"/>
</dbReference>
<dbReference type="Gene3D" id="1.10.150.130">
    <property type="match status" value="1"/>
</dbReference>
<evidence type="ECO:0000313" key="3">
    <source>
        <dbReference type="EMBL" id="KAF6753337.1"/>
    </source>
</evidence>
<dbReference type="EMBL" id="JACGCI010000040">
    <property type="protein sequence ID" value="KAF6753337.1"/>
    <property type="molecule type" value="Genomic_DNA"/>
</dbReference>
<dbReference type="GO" id="GO:0015074">
    <property type="term" value="P:DNA integration"/>
    <property type="evidence" value="ECO:0007669"/>
    <property type="project" value="InterPro"/>
</dbReference>
<reference evidence="3 4" key="1">
    <citation type="submission" date="2020-07" db="EMBL/GenBank/DDBJ databases">
        <title>Comparative genomics of pyrophilous fungi reveals a link between fire events and developmental genes.</title>
        <authorList>
            <consortium name="DOE Joint Genome Institute"/>
            <person name="Steindorff A.S."/>
            <person name="Carver A."/>
            <person name="Calhoun S."/>
            <person name="Stillman K."/>
            <person name="Liu H."/>
            <person name="Lipzen A."/>
            <person name="Pangilinan J."/>
            <person name="Labutti K."/>
            <person name="Bruns T.D."/>
            <person name="Grigoriev I.V."/>
        </authorList>
    </citation>
    <scope>NUCLEOTIDE SEQUENCE [LARGE SCALE GENOMIC DNA]</scope>
    <source>
        <strain evidence="3 4">CBS 144469</strain>
    </source>
</reference>
<evidence type="ECO:0008006" key="5">
    <source>
        <dbReference type="Google" id="ProtNLM"/>
    </source>
</evidence>
<dbReference type="GO" id="GO:0003677">
    <property type="term" value="F:DNA binding"/>
    <property type="evidence" value="ECO:0007669"/>
    <property type="project" value="UniProtKB-KW"/>
</dbReference>
<dbReference type="PANTHER" id="PTHR34605">
    <property type="entry name" value="PHAGE_INTEGRASE DOMAIN-CONTAINING PROTEIN"/>
    <property type="match status" value="1"/>
</dbReference>
<keyword evidence="4" id="KW-1185">Reference proteome</keyword>
<dbReference type="Gene3D" id="1.10.443.10">
    <property type="entry name" value="Intergrase catalytic core"/>
    <property type="match status" value="1"/>
</dbReference>
<accession>A0A8H6HVW0</accession>
<protein>
    <recommendedName>
        <fullName evidence="5">DNA breaking-rejoining enzyme</fullName>
    </recommendedName>
</protein>
<dbReference type="AlphaFoldDB" id="A0A8H6HVW0"/>
<organism evidence="3 4">
    <name type="scientific">Ephemerocybe angulata</name>
    <dbReference type="NCBI Taxonomy" id="980116"/>
    <lineage>
        <taxon>Eukaryota</taxon>
        <taxon>Fungi</taxon>
        <taxon>Dikarya</taxon>
        <taxon>Basidiomycota</taxon>
        <taxon>Agaricomycotina</taxon>
        <taxon>Agaricomycetes</taxon>
        <taxon>Agaricomycetidae</taxon>
        <taxon>Agaricales</taxon>
        <taxon>Agaricineae</taxon>
        <taxon>Psathyrellaceae</taxon>
        <taxon>Ephemerocybe</taxon>
    </lineage>
</organism>
<proteinExistence type="predicted"/>
<gene>
    <name evidence="3" type="ORF">DFP72DRAFT_814388</name>
</gene>
<dbReference type="Proteomes" id="UP000521943">
    <property type="component" value="Unassembled WGS sequence"/>
</dbReference>
<dbReference type="InterPro" id="IPR013762">
    <property type="entry name" value="Integrase-like_cat_sf"/>
</dbReference>
<dbReference type="SUPFAM" id="SSF47823">
    <property type="entry name" value="lambda integrase-like, N-terminal domain"/>
    <property type="match status" value="1"/>
</dbReference>
<evidence type="ECO:0000313" key="4">
    <source>
        <dbReference type="Proteomes" id="UP000521943"/>
    </source>
</evidence>
<dbReference type="SUPFAM" id="SSF56349">
    <property type="entry name" value="DNA breaking-rejoining enzymes"/>
    <property type="match status" value="1"/>
</dbReference>